<organism evidence="3 4">
    <name type="scientific">Paramecium sonneborni</name>
    <dbReference type="NCBI Taxonomy" id="65129"/>
    <lineage>
        <taxon>Eukaryota</taxon>
        <taxon>Sar</taxon>
        <taxon>Alveolata</taxon>
        <taxon>Ciliophora</taxon>
        <taxon>Intramacronucleata</taxon>
        <taxon>Oligohymenophorea</taxon>
        <taxon>Peniculida</taxon>
        <taxon>Parameciidae</taxon>
        <taxon>Paramecium</taxon>
    </lineage>
</organism>
<keyword evidence="2" id="KW-0472">Membrane</keyword>
<evidence type="ECO:0000256" key="1">
    <source>
        <dbReference type="SAM" id="MobiDB-lite"/>
    </source>
</evidence>
<feature type="transmembrane region" description="Helical" evidence="2">
    <location>
        <begin position="182"/>
        <end position="201"/>
    </location>
</feature>
<comment type="caution">
    <text evidence="3">The sequence shown here is derived from an EMBL/GenBank/DDBJ whole genome shotgun (WGS) entry which is preliminary data.</text>
</comment>
<feature type="region of interest" description="Disordered" evidence="1">
    <location>
        <begin position="1404"/>
        <end position="1425"/>
    </location>
</feature>
<feature type="transmembrane region" description="Helical" evidence="2">
    <location>
        <begin position="221"/>
        <end position="247"/>
    </location>
</feature>
<feature type="transmembrane region" description="Helical" evidence="2">
    <location>
        <begin position="290"/>
        <end position="314"/>
    </location>
</feature>
<reference evidence="3" key="1">
    <citation type="submission" date="2021-01" db="EMBL/GenBank/DDBJ databases">
        <authorList>
            <consortium name="Genoscope - CEA"/>
            <person name="William W."/>
        </authorList>
    </citation>
    <scope>NUCLEOTIDE SEQUENCE</scope>
</reference>
<dbReference type="EMBL" id="CAJJDN010000009">
    <property type="protein sequence ID" value="CAD8055831.1"/>
    <property type="molecule type" value="Genomic_DNA"/>
</dbReference>
<dbReference type="OrthoDB" id="293389at2759"/>
<feature type="compositionally biased region" description="Low complexity" evidence="1">
    <location>
        <begin position="1406"/>
        <end position="1425"/>
    </location>
</feature>
<feature type="transmembrane region" description="Helical" evidence="2">
    <location>
        <begin position="1324"/>
        <end position="1347"/>
    </location>
</feature>
<sequence>MNQIENFKNSLQQKLENRLQFIIGFTQFCLMKENYFLWILAMIVSVFQKVAIIKLASLLNNFKGQSGTQDLELLFKICVPTIYLPENLGPDYLIACQSVFIMFFSIPGILVGVSMSDEITFFKQTKFKNKRQLNISQSDNLSDCIQIMHQIYNQNSYIEGFQHRLMSDQSNTSLQIIRLRQIAIFLNYFPHVFLIPILYFLLQINLALDKADQTQQIVGQILNVILAIETLIIAGLSLVWCQVSFTLHESNFLRLRFSYLQWLHIGFSIIPILISYSYVRAGNQIYEDDFIHVVNLVFVILAFLIDALDAYVTLPYVQKFKYSTNLFMRAIVICLTLFFICRLSDEQIICLTFIVSPCLSRLFVVLQDSRIENVLTSTLKKEKAIQVPVIQQQLQQTLHTHESEQGLRIESENIKYKDFQSNMIKQYDMSYFIHFIRAVQLMRLTEIGVLTRNSGVQLKNERSKILMVCIILLRTHTENCNNLYCFCRGLKGEKRKIIEKYEIVKEMRMYDDFKILNIQFYVELIMRYLRDYSKLVFQTEIRKAHPNIIYLIQILVFLCNSDECYQAQLQILDLKHLLEKGSSLQQRLAFELLKSYSKYQILHRFKEDITRQSIELTLKYEDYRYTELERDRLLKLVFGNLQHKKQFLIKLNDETHSYESLEELYLQLNSQNCKIQKELEYFNLYSPGRTSLYCYMLYCLEVTNNYDQFIKLCNLINTRESKFFEYPTFYYKTEEQSYKVGYMLLNLTQSHMKRGEIITFSKNFPSFVGYTQEEFRQQVKSLDQLCYPSLIKAHDEMVEMFVLTNRPMIFRQPLPLLTQQLTPGVLCYLEIFIDISFNFSSNILPSFCFMKEIKQGIRQDGLSGFILLDSKQNIEGITNNALESFEMSNPSKLIGKSINQFIPNFNSLDAQLQHYLEEYQKENGVSGTLTTSNKLVQHFTVSQESIEMIFDKETKYQLDLEVQMSYSLVNRMVFKVYVLKIRSPYKLGAVCSDESPLSKSLDEYSSEFEGIKLKDYIMPGAGDNEIPQFTSQPDPITLRSQMVPVEQENQPLKQQEFLCSDHHDMLSKQDSSEKDMESPEQPHKQIYINSISSNSSKQSEIQRILVKSHFYRKFSEMNTKPRLLYALLFINIFSLVSILGFMSASTILYTNWQSNMRSNIYILQAFTMTAYSRATMQGTMTMIQYTQQGQNLSEYGIYYEQNATLLGQLQTVLDRNIEIFSTRMDEYSENSIIREVFSTIELEQLDIFENVDKTVKGWTALFQLIYMIRSLHIIDFTDSFQFLKSILYLLRSYSKYKDAYSLLNTRFTDEINSILGSQDNIIDYVSFIFIAVYVIYFCIAFLLQFSYIQLCKKYIRCSEQISHSAIASELNHVNQLLLINQDHFDLYEYHFSLRDKFHSEEEDKQNNNYLSGSSNTNNNNNNNNNKKFIKVQGQLNIKRQITFSLHLISFTISLVTFLLIRMNDKGQIKDLESKLEIYQKCITFTESLSEACLTNFILQSNKYLVQNDFIDVDDPAQFFIYTNQSYTIANSILGEILYSEGTVSEELKILFSSNVCLQVNEPDICVTVNNGELQQGLLLPSQEIFQILRENIDLYQISGVASQMLQLRHMLSESFMIDAITGFVDTVRQTVEQGILDGNNVKLTISVLFYLFIILINMSQIYFIHQFITQKLWGIRQFVYLLPPKALYNEDSFYKTLTYLLKIENQILYL</sequence>
<evidence type="ECO:0000313" key="4">
    <source>
        <dbReference type="Proteomes" id="UP000692954"/>
    </source>
</evidence>
<feature type="transmembrane region" description="Helical" evidence="2">
    <location>
        <begin position="326"/>
        <end position="345"/>
    </location>
</feature>
<feature type="transmembrane region" description="Helical" evidence="2">
    <location>
        <begin position="35"/>
        <end position="56"/>
    </location>
</feature>
<evidence type="ECO:0000256" key="2">
    <source>
        <dbReference type="SAM" id="Phobius"/>
    </source>
</evidence>
<feature type="transmembrane region" description="Helical" evidence="2">
    <location>
        <begin position="1441"/>
        <end position="1460"/>
    </location>
</feature>
<gene>
    <name evidence="3" type="ORF">PSON_ATCC_30995.1.T0090443</name>
</gene>
<feature type="transmembrane region" description="Helical" evidence="2">
    <location>
        <begin position="92"/>
        <end position="113"/>
    </location>
</feature>
<feature type="transmembrane region" description="Helical" evidence="2">
    <location>
        <begin position="1123"/>
        <end position="1149"/>
    </location>
</feature>
<protein>
    <submittedName>
        <fullName evidence="3">Uncharacterized protein</fullName>
    </submittedName>
</protein>
<keyword evidence="2" id="KW-0812">Transmembrane</keyword>
<feature type="transmembrane region" description="Helical" evidence="2">
    <location>
        <begin position="259"/>
        <end position="278"/>
    </location>
</feature>
<feature type="transmembrane region" description="Helical" evidence="2">
    <location>
        <begin position="1643"/>
        <end position="1663"/>
    </location>
</feature>
<evidence type="ECO:0000313" key="3">
    <source>
        <dbReference type="EMBL" id="CAD8055831.1"/>
    </source>
</evidence>
<accession>A0A8S1KMX6</accession>
<keyword evidence="2" id="KW-1133">Transmembrane helix</keyword>
<keyword evidence="4" id="KW-1185">Reference proteome</keyword>
<dbReference type="Proteomes" id="UP000692954">
    <property type="component" value="Unassembled WGS sequence"/>
</dbReference>
<name>A0A8S1KMX6_9CILI</name>
<proteinExistence type="predicted"/>